<evidence type="ECO:0000256" key="3">
    <source>
        <dbReference type="ARBA" id="ARBA00023203"/>
    </source>
</evidence>
<evidence type="ECO:0000313" key="7">
    <source>
        <dbReference type="RefSeq" id="XP_028968024.1"/>
    </source>
</evidence>
<keyword evidence="1" id="KW-0880">Kelch repeat</keyword>
<dbReference type="SUPFAM" id="SSF117281">
    <property type="entry name" value="Kelch motif"/>
    <property type="match status" value="1"/>
</dbReference>
<reference evidence="7" key="1">
    <citation type="submission" date="2025-08" db="UniProtKB">
        <authorList>
            <consortium name="RefSeq"/>
        </authorList>
    </citation>
    <scope>IDENTIFICATION</scope>
</reference>
<proteinExistence type="predicted"/>
<name>A0AAJ7WI64_9ACAR</name>
<dbReference type="RefSeq" id="XP_028968024.1">
    <property type="nucleotide sequence ID" value="XM_029112191.1"/>
</dbReference>
<keyword evidence="3" id="KW-0009">Actin-binding</keyword>
<dbReference type="Pfam" id="PF00651">
    <property type="entry name" value="BTB"/>
    <property type="match status" value="1"/>
</dbReference>
<evidence type="ECO:0000259" key="5">
    <source>
        <dbReference type="PROSITE" id="PS50097"/>
    </source>
</evidence>
<feature type="region of interest" description="Disordered" evidence="4">
    <location>
        <begin position="351"/>
        <end position="372"/>
    </location>
</feature>
<gene>
    <name evidence="7" type="primary">LOC114828357</name>
</gene>
<dbReference type="PANTHER" id="PTHR24412:SF489">
    <property type="entry name" value="RING FINGER DOMAIN AND KELCH REPEAT-CONTAINING PROTEIN DDB_G0271372"/>
    <property type="match status" value="1"/>
</dbReference>
<dbReference type="Gene3D" id="2.120.10.80">
    <property type="entry name" value="Kelch-type beta propeller"/>
    <property type="match status" value="1"/>
</dbReference>
<dbReference type="InterPro" id="IPR011333">
    <property type="entry name" value="SKP1/BTB/POZ_sf"/>
</dbReference>
<dbReference type="AlphaFoldDB" id="A0AAJ7WI64"/>
<dbReference type="InterPro" id="IPR000210">
    <property type="entry name" value="BTB/POZ_dom"/>
</dbReference>
<evidence type="ECO:0000313" key="6">
    <source>
        <dbReference type="Proteomes" id="UP000694867"/>
    </source>
</evidence>
<dbReference type="SMART" id="SM00225">
    <property type="entry name" value="BTB"/>
    <property type="match status" value="1"/>
</dbReference>
<protein>
    <submittedName>
        <fullName evidence="7">Kelch-like protein 1</fullName>
    </submittedName>
</protein>
<dbReference type="InterPro" id="IPR015915">
    <property type="entry name" value="Kelch-typ_b-propeller"/>
</dbReference>
<sequence length="508" mass="59131">MKFHSEMEDLVKDFTVVVGSRKLRTNRSCLEKHSDYFKAMFRIGMRESLTSSVKLQNIDEDLMCLIIQHCERGVPVRVNENNVFRVLAAGMMLQMDALRTSAENYLITNLNISNALDTFKAADFYGAHSLREYCEKFICLWLEEIVDSLTPENSEVVRNLLRREYSHWNEDLMFKAVMAVIRGQSAERAQELFDCLYAQDVTLDHDVFNLYKSAGLGLRGHRKGNSTLAVIMDSKVALLLDRRSSKFVRFADMPICAVGFGLIAHKHHWYLIGGEDRIGYGKWNKTVYRYNFLKSSNSRCWEPFTEMPDCRRSFLTYVRGNRIFVVGGYGRFRKSLEGEIATLDVETRTWGREQPKSSRRDSDRSNHLNNDEHSDRNRFNLLYKLREESLAEMDDEELSIRNFPREIVKCSLHFGRNKIVITDRNDLYFCDFTAKEAKKLEVQSSSGAKPDFYRCRLVDRTLFNVLLRTVTEYLIDIETLSLKEGKTYRMTDETSYKNVVSACVIPYF</sequence>
<evidence type="ECO:0000256" key="4">
    <source>
        <dbReference type="SAM" id="MobiDB-lite"/>
    </source>
</evidence>
<keyword evidence="6" id="KW-1185">Reference proteome</keyword>
<accession>A0AAJ7WI64</accession>
<evidence type="ECO:0000256" key="2">
    <source>
        <dbReference type="ARBA" id="ARBA00022737"/>
    </source>
</evidence>
<dbReference type="Proteomes" id="UP000694867">
    <property type="component" value="Unplaced"/>
</dbReference>
<dbReference type="Gene3D" id="3.30.710.10">
    <property type="entry name" value="Potassium Channel Kv1.1, Chain A"/>
    <property type="match status" value="1"/>
</dbReference>
<dbReference type="KEGG" id="goe:114828357"/>
<dbReference type="PROSITE" id="PS50097">
    <property type="entry name" value="BTB"/>
    <property type="match status" value="1"/>
</dbReference>
<keyword evidence="2" id="KW-0677">Repeat</keyword>
<dbReference type="SUPFAM" id="SSF54695">
    <property type="entry name" value="POZ domain"/>
    <property type="match status" value="1"/>
</dbReference>
<dbReference type="CDD" id="cd14733">
    <property type="entry name" value="BACK"/>
    <property type="match status" value="1"/>
</dbReference>
<dbReference type="GeneID" id="114828357"/>
<evidence type="ECO:0000256" key="1">
    <source>
        <dbReference type="ARBA" id="ARBA00022441"/>
    </source>
</evidence>
<feature type="domain" description="BTB" evidence="5">
    <location>
        <begin position="12"/>
        <end position="68"/>
    </location>
</feature>
<dbReference type="PANTHER" id="PTHR24412">
    <property type="entry name" value="KELCH PROTEIN"/>
    <property type="match status" value="1"/>
</dbReference>
<organism evidence="6 7">
    <name type="scientific">Galendromus occidentalis</name>
    <name type="common">western predatory mite</name>
    <dbReference type="NCBI Taxonomy" id="34638"/>
    <lineage>
        <taxon>Eukaryota</taxon>
        <taxon>Metazoa</taxon>
        <taxon>Ecdysozoa</taxon>
        <taxon>Arthropoda</taxon>
        <taxon>Chelicerata</taxon>
        <taxon>Arachnida</taxon>
        <taxon>Acari</taxon>
        <taxon>Parasitiformes</taxon>
        <taxon>Mesostigmata</taxon>
        <taxon>Gamasina</taxon>
        <taxon>Phytoseioidea</taxon>
        <taxon>Phytoseiidae</taxon>
        <taxon>Typhlodrominae</taxon>
        <taxon>Galendromus</taxon>
    </lineage>
</organism>